<evidence type="ECO:0000313" key="2">
    <source>
        <dbReference type="EMBL" id="EKD25401.1"/>
    </source>
</evidence>
<dbReference type="AlphaFoldDB" id="K1XJK8"/>
<reference evidence="2" key="1">
    <citation type="journal article" date="2012" name="Science">
        <title>Fermentation, hydrogen, and sulfur metabolism in multiple uncultivated bacterial phyla.</title>
        <authorList>
            <person name="Wrighton K.C."/>
            <person name="Thomas B.C."/>
            <person name="Sharon I."/>
            <person name="Miller C.S."/>
            <person name="Castelle C.J."/>
            <person name="VerBerkmoes N.C."/>
            <person name="Wilkins M.J."/>
            <person name="Hettich R.L."/>
            <person name="Lipton M.S."/>
            <person name="Williams K.H."/>
            <person name="Long P.E."/>
            <person name="Banfield J.F."/>
        </authorList>
    </citation>
    <scope>NUCLEOTIDE SEQUENCE [LARGE SCALE GENOMIC DNA]</scope>
</reference>
<proteinExistence type="predicted"/>
<feature type="transmembrane region" description="Helical" evidence="1">
    <location>
        <begin position="42"/>
        <end position="63"/>
    </location>
</feature>
<organism evidence="2">
    <name type="scientific">uncultured bacterium</name>
    <name type="common">gcode 4</name>
    <dbReference type="NCBI Taxonomy" id="1234023"/>
    <lineage>
        <taxon>Bacteria</taxon>
        <taxon>environmental samples</taxon>
    </lineage>
</organism>
<protein>
    <submittedName>
        <fullName evidence="2">Uncharacterized protein</fullName>
    </submittedName>
</protein>
<evidence type="ECO:0000256" key="1">
    <source>
        <dbReference type="SAM" id="Phobius"/>
    </source>
</evidence>
<feature type="non-terminal residue" evidence="2">
    <location>
        <position position="136"/>
    </location>
</feature>
<name>K1XJK8_9BACT</name>
<feature type="transmembrane region" description="Helical" evidence="1">
    <location>
        <begin position="70"/>
        <end position="88"/>
    </location>
</feature>
<feature type="transmembrane region" description="Helical" evidence="1">
    <location>
        <begin position="12"/>
        <end position="36"/>
    </location>
</feature>
<keyword evidence="1" id="KW-1133">Transmembrane helix</keyword>
<keyword evidence="1" id="KW-0472">Membrane</keyword>
<gene>
    <name evidence="2" type="ORF">ACD_80C00069G0005</name>
</gene>
<comment type="caution">
    <text evidence="2">The sequence shown here is derived from an EMBL/GenBank/DDBJ whole genome shotgun (WGS) entry which is preliminary data.</text>
</comment>
<dbReference type="EMBL" id="AMFJ01036076">
    <property type="protein sequence ID" value="EKD25401.1"/>
    <property type="molecule type" value="Genomic_DNA"/>
</dbReference>
<accession>K1XJK8</accession>
<feature type="transmembrane region" description="Helical" evidence="1">
    <location>
        <begin position="94"/>
        <end position="118"/>
    </location>
</feature>
<sequence length="136" mass="15846">MKDIIKRIIISVISWLFLGYLAYLFFQGTVIVQSGFVEFNSLYYLILALICLFLFILFGIYPVHFRMTKATLFVLGIALIIIGDTVLLNDVTSYIYVWDLFKVLWVILTLLAWTNVLITDKIQKKKQDKNIEIIEV</sequence>
<keyword evidence="1" id="KW-0812">Transmembrane</keyword>